<evidence type="ECO:0000259" key="1">
    <source>
        <dbReference type="PROSITE" id="PS51186"/>
    </source>
</evidence>
<organism evidence="2 3">
    <name type="scientific">Vibrio halioticoli NBRC 102217</name>
    <dbReference type="NCBI Taxonomy" id="1219072"/>
    <lineage>
        <taxon>Bacteria</taxon>
        <taxon>Pseudomonadati</taxon>
        <taxon>Pseudomonadota</taxon>
        <taxon>Gammaproteobacteria</taxon>
        <taxon>Vibrionales</taxon>
        <taxon>Vibrionaceae</taxon>
        <taxon>Vibrio</taxon>
    </lineage>
</organism>
<dbReference type="OrthoDB" id="9797178at2"/>
<keyword evidence="2" id="KW-0808">Transferase</keyword>
<dbReference type="AlphaFoldDB" id="V5FL22"/>
<dbReference type="Gene3D" id="3.40.630.30">
    <property type="match status" value="1"/>
</dbReference>
<accession>V5FL22</accession>
<name>V5FL22_9VIBR</name>
<dbReference type="Proteomes" id="UP000017800">
    <property type="component" value="Unassembled WGS sequence"/>
</dbReference>
<dbReference type="InterPro" id="IPR000182">
    <property type="entry name" value="GNAT_dom"/>
</dbReference>
<protein>
    <submittedName>
        <fullName evidence="2">Putative N-acetyltransferase</fullName>
    </submittedName>
</protein>
<dbReference type="InterPro" id="IPR016181">
    <property type="entry name" value="Acyl_CoA_acyltransferase"/>
</dbReference>
<reference evidence="2 3" key="1">
    <citation type="submission" date="2013-10" db="EMBL/GenBank/DDBJ databases">
        <authorList>
            <person name="Ichikawa N."/>
            <person name="Kimura A."/>
            <person name="Ohji S."/>
            <person name="Hosoyama A."/>
            <person name="Fujita N."/>
        </authorList>
    </citation>
    <scope>NUCLEOTIDE SEQUENCE [LARGE SCALE GENOMIC DNA]</scope>
    <source>
        <strain evidence="2 3">NBRC 102217</strain>
    </source>
</reference>
<proteinExistence type="predicted"/>
<keyword evidence="3" id="KW-1185">Reference proteome</keyword>
<dbReference type="SUPFAM" id="SSF55729">
    <property type="entry name" value="Acyl-CoA N-acyltransferases (Nat)"/>
    <property type="match status" value="1"/>
</dbReference>
<dbReference type="Pfam" id="PF13527">
    <property type="entry name" value="Acetyltransf_9"/>
    <property type="match status" value="1"/>
</dbReference>
<dbReference type="PROSITE" id="PS51186">
    <property type="entry name" value="GNAT"/>
    <property type="match status" value="1"/>
</dbReference>
<dbReference type="CDD" id="cd04301">
    <property type="entry name" value="NAT_SF"/>
    <property type="match status" value="1"/>
</dbReference>
<comment type="caution">
    <text evidence="2">The sequence shown here is derived from an EMBL/GenBank/DDBJ whole genome shotgun (WGS) entry which is preliminary data.</text>
</comment>
<feature type="domain" description="N-acetyltransferase" evidence="1">
    <location>
        <begin position="1"/>
        <end position="147"/>
    </location>
</feature>
<dbReference type="GO" id="GO:0016747">
    <property type="term" value="F:acyltransferase activity, transferring groups other than amino-acyl groups"/>
    <property type="evidence" value="ECO:0007669"/>
    <property type="project" value="InterPro"/>
</dbReference>
<dbReference type="eggNOG" id="COG3153">
    <property type="taxonomic scope" value="Bacteria"/>
</dbReference>
<dbReference type="RefSeq" id="WP_023404708.1">
    <property type="nucleotide sequence ID" value="NZ_BAUJ01000041.1"/>
</dbReference>
<evidence type="ECO:0000313" key="3">
    <source>
        <dbReference type="Proteomes" id="UP000017800"/>
    </source>
</evidence>
<sequence>MLIRTEAPADNLGILALLKHAFPTDAEANLVNTLRENGNITLSIVASDDEGRVIGCAQFSPVTLSGNDYGWQGLAPVAVHEDYRNQGIAERMIKEGLDSLLEFGYSACVVLGDPAYYSRFGFAHSEGKRFRCQWDLPEDVFQVLDLTGESFAGLSGLIEYCQEFDQF</sequence>
<dbReference type="EMBL" id="BAUJ01000041">
    <property type="protein sequence ID" value="GAD90366.1"/>
    <property type="molecule type" value="Genomic_DNA"/>
</dbReference>
<gene>
    <name evidence="2" type="ORF">VHA01S_041_00060</name>
</gene>
<reference evidence="2 3" key="2">
    <citation type="submission" date="2013-11" db="EMBL/GenBank/DDBJ databases">
        <title>Whole genome shotgun sequence of Vibrio halioticoli NBRC 102217.</title>
        <authorList>
            <person name="Isaki S."/>
            <person name="Kimura A."/>
            <person name="Ohji S."/>
            <person name="Hosoyama A."/>
            <person name="Fujita N."/>
            <person name="Hashimoto M."/>
            <person name="Hosoyama Y."/>
            <person name="Yamazoe A."/>
        </authorList>
    </citation>
    <scope>NUCLEOTIDE SEQUENCE [LARGE SCALE GENOMIC DNA]</scope>
    <source>
        <strain evidence="2 3">NBRC 102217</strain>
    </source>
</reference>
<evidence type="ECO:0000313" key="2">
    <source>
        <dbReference type="EMBL" id="GAD90366.1"/>
    </source>
</evidence>